<dbReference type="AlphaFoldDB" id="A4SA71"/>
<evidence type="ECO:0000256" key="1">
    <source>
        <dbReference type="SAM" id="MobiDB-lite"/>
    </source>
</evidence>
<name>A4SA71_OSTLU</name>
<accession>A4SA71</accession>
<evidence type="ECO:0000313" key="2">
    <source>
        <dbReference type="EMBL" id="ABP00647.1"/>
    </source>
</evidence>
<dbReference type="GeneID" id="5006387"/>
<feature type="region of interest" description="Disordered" evidence="1">
    <location>
        <begin position="62"/>
        <end position="106"/>
    </location>
</feature>
<dbReference type="Gramene" id="ABP00647">
    <property type="protein sequence ID" value="ABP00647"/>
    <property type="gene ID" value="OSTLU_28451"/>
</dbReference>
<reference evidence="2 3" key="1">
    <citation type="journal article" date="2007" name="Proc. Natl. Acad. Sci. U.S.A.">
        <title>The tiny eukaryote Ostreococcus provides genomic insights into the paradox of plankton speciation.</title>
        <authorList>
            <person name="Palenik B."/>
            <person name="Grimwood J."/>
            <person name="Aerts A."/>
            <person name="Rouze P."/>
            <person name="Salamov A."/>
            <person name="Putnam N."/>
            <person name="Dupont C."/>
            <person name="Jorgensen R."/>
            <person name="Derelle E."/>
            <person name="Rombauts S."/>
            <person name="Zhou K."/>
            <person name="Otillar R."/>
            <person name="Merchant S.S."/>
            <person name="Podell S."/>
            <person name="Gaasterland T."/>
            <person name="Napoli C."/>
            <person name="Gendler K."/>
            <person name="Manuell A."/>
            <person name="Tai V."/>
            <person name="Vallon O."/>
            <person name="Piganeau G."/>
            <person name="Jancek S."/>
            <person name="Heijde M."/>
            <person name="Jabbari K."/>
            <person name="Bowler C."/>
            <person name="Lohr M."/>
            <person name="Robbens S."/>
            <person name="Werner G."/>
            <person name="Dubchak I."/>
            <person name="Pazour G.J."/>
            <person name="Ren Q."/>
            <person name="Paulsen I."/>
            <person name="Delwiche C."/>
            <person name="Schmutz J."/>
            <person name="Rokhsar D."/>
            <person name="Van de Peer Y."/>
            <person name="Moreau H."/>
            <person name="Grigoriev I.V."/>
        </authorList>
    </citation>
    <scope>NUCLEOTIDE SEQUENCE [LARGE SCALE GENOMIC DNA]</scope>
    <source>
        <strain evidence="2 3">CCE9901</strain>
    </source>
</reference>
<dbReference type="KEGG" id="olu:OSTLU_28451"/>
<gene>
    <name evidence="2" type="ORF">OSTLU_28451</name>
</gene>
<protein>
    <submittedName>
        <fullName evidence="2">Uncharacterized protein</fullName>
    </submittedName>
</protein>
<organism evidence="2 3">
    <name type="scientific">Ostreococcus lucimarinus (strain CCE9901)</name>
    <dbReference type="NCBI Taxonomy" id="436017"/>
    <lineage>
        <taxon>Eukaryota</taxon>
        <taxon>Viridiplantae</taxon>
        <taxon>Chlorophyta</taxon>
        <taxon>Mamiellophyceae</taxon>
        <taxon>Mamiellales</taxon>
        <taxon>Bathycoccaceae</taxon>
        <taxon>Ostreococcus</taxon>
    </lineage>
</organism>
<sequence>MLLQRAGLPNSAVRNFQYNVASNPPTHAVRRCERVWWRTVRREWRRAPGVCPLRCVHRRRVAPPARRSPGCATVAREGPNGDGAPRKRTSPTRGCARVGPSSKGTT</sequence>
<evidence type="ECO:0000313" key="3">
    <source>
        <dbReference type="Proteomes" id="UP000001568"/>
    </source>
</evidence>
<dbReference type="EMBL" id="CP000598">
    <property type="protein sequence ID" value="ABP00647.1"/>
    <property type="molecule type" value="Genomic_DNA"/>
</dbReference>
<proteinExistence type="predicted"/>
<keyword evidence="3" id="KW-1185">Reference proteome</keyword>
<dbReference type="RefSeq" id="XP_001422330.1">
    <property type="nucleotide sequence ID" value="XM_001422293.1"/>
</dbReference>
<dbReference type="Proteomes" id="UP000001568">
    <property type="component" value="Chromosome 18"/>
</dbReference>
<dbReference type="HOGENOM" id="CLU_2227697_0_0_1"/>